<dbReference type="PROSITE" id="PS50010">
    <property type="entry name" value="DH_2"/>
    <property type="match status" value="1"/>
</dbReference>
<feature type="region of interest" description="Disordered" evidence="13">
    <location>
        <begin position="97"/>
        <end position="327"/>
    </location>
</feature>
<dbReference type="Pfam" id="PF00621">
    <property type="entry name" value="RhoGEF"/>
    <property type="match status" value="1"/>
</dbReference>
<dbReference type="CDD" id="cd00160">
    <property type="entry name" value="RhoGEF"/>
    <property type="match status" value="1"/>
</dbReference>
<evidence type="ECO:0000256" key="1">
    <source>
        <dbReference type="ARBA" id="ARBA00004245"/>
    </source>
</evidence>
<keyword evidence="8 12" id="KW-0863">Zinc-finger</keyword>
<dbReference type="FunFam" id="1.20.900.10:FF:000013">
    <property type="entry name" value="FYVE, RhoGEF and PH domain-containing protein 4"/>
    <property type="match status" value="1"/>
</dbReference>
<feature type="compositionally biased region" description="Basic and acidic residues" evidence="13">
    <location>
        <begin position="217"/>
        <end position="227"/>
    </location>
</feature>
<keyword evidence="11" id="KW-0966">Cell projection</keyword>
<evidence type="ECO:0000256" key="13">
    <source>
        <dbReference type="SAM" id="MobiDB-lite"/>
    </source>
</evidence>
<feature type="compositionally biased region" description="Pro residues" evidence="13">
    <location>
        <begin position="127"/>
        <end position="138"/>
    </location>
</feature>
<dbReference type="SMART" id="SM00325">
    <property type="entry name" value="RhoGEF"/>
    <property type="match status" value="1"/>
</dbReference>
<keyword evidence="7" id="KW-0677">Repeat</keyword>
<dbReference type="SMART" id="SM00233">
    <property type="entry name" value="PH"/>
    <property type="match status" value="2"/>
</dbReference>
<dbReference type="InterPro" id="IPR035941">
    <property type="entry name" value="FGD1-4_PH2"/>
</dbReference>
<keyword evidence="3" id="KW-0963">Cytoplasm</keyword>
<evidence type="ECO:0000256" key="10">
    <source>
        <dbReference type="ARBA" id="ARBA00023212"/>
    </source>
</evidence>
<dbReference type="GO" id="GO:0046847">
    <property type="term" value="P:filopodium assembly"/>
    <property type="evidence" value="ECO:0007669"/>
    <property type="project" value="TreeGrafter"/>
</dbReference>
<accession>A0A8T3CTA8</accession>
<dbReference type="PANTHER" id="PTHR12673:SF98">
    <property type="entry name" value="FYVE, RHOGEF AND PH DOMAIN-CONTAINING PROTEIN 4"/>
    <property type="match status" value="1"/>
</dbReference>
<evidence type="ECO:0000256" key="6">
    <source>
        <dbReference type="ARBA" id="ARBA00022723"/>
    </source>
</evidence>
<feature type="compositionally biased region" description="Polar residues" evidence="13">
    <location>
        <begin position="276"/>
        <end position="285"/>
    </location>
</feature>
<keyword evidence="4" id="KW-0597">Phosphoprotein</keyword>
<dbReference type="InterPro" id="IPR035899">
    <property type="entry name" value="DBL_dom_sf"/>
</dbReference>
<organism evidence="17 18">
    <name type="scientific">Albula goreensis</name>
    <dbReference type="NCBI Taxonomy" id="1534307"/>
    <lineage>
        <taxon>Eukaryota</taxon>
        <taxon>Metazoa</taxon>
        <taxon>Chordata</taxon>
        <taxon>Craniata</taxon>
        <taxon>Vertebrata</taxon>
        <taxon>Euteleostomi</taxon>
        <taxon>Actinopterygii</taxon>
        <taxon>Neopterygii</taxon>
        <taxon>Teleostei</taxon>
        <taxon>Albuliformes</taxon>
        <taxon>Albulidae</taxon>
        <taxon>Albula</taxon>
    </lineage>
</organism>
<comment type="caution">
    <text evidence="17">The sequence shown here is derived from an EMBL/GenBank/DDBJ whole genome shotgun (WGS) entry which is preliminary data.</text>
</comment>
<dbReference type="InterPro" id="IPR000219">
    <property type="entry name" value="DH_dom"/>
</dbReference>
<evidence type="ECO:0000256" key="12">
    <source>
        <dbReference type="PROSITE-ProRule" id="PRU00091"/>
    </source>
</evidence>
<keyword evidence="10" id="KW-0206">Cytoskeleton</keyword>
<feature type="domain" description="FYVE-type" evidence="16">
    <location>
        <begin position="679"/>
        <end position="739"/>
    </location>
</feature>
<dbReference type="GO" id="GO:0005737">
    <property type="term" value="C:cytoplasm"/>
    <property type="evidence" value="ECO:0007669"/>
    <property type="project" value="TreeGrafter"/>
</dbReference>
<keyword evidence="9" id="KW-0862">Zinc</keyword>
<dbReference type="GO" id="GO:0008270">
    <property type="term" value="F:zinc ion binding"/>
    <property type="evidence" value="ECO:0007669"/>
    <property type="project" value="UniProtKB-KW"/>
</dbReference>
<dbReference type="InterPro" id="IPR037742">
    <property type="entry name" value="FDG4_N_PH"/>
</dbReference>
<dbReference type="Pfam" id="PF00169">
    <property type="entry name" value="PH"/>
    <property type="match status" value="2"/>
</dbReference>
<dbReference type="GO" id="GO:0007010">
    <property type="term" value="P:cytoskeleton organization"/>
    <property type="evidence" value="ECO:0007669"/>
    <property type="project" value="TreeGrafter"/>
</dbReference>
<evidence type="ECO:0000259" key="16">
    <source>
        <dbReference type="PROSITE" id="PS50178"/>
    </source>
</evidence>
<dbReference type="PANTHER" id="PTHR12673">
    <property type="entry name" value="FACIOGENITAL DYSPLASIA PROTEIN"/>
    <property type="match status" value="1"/>
</dbReference>
<evidence type="ECO:0008006" key="19">
    <source>
        <dbReference type="Google" id="ProtNLM"/>
    </source>
</evidence>
<evidence type="ECO:0000256" key="5">
    <source>
        <dbReference type="ARBA" id="ARBA00022658"/>
    </source>
</evidence>
<proteinExistence type="predicted"/>
<evidence type="ECO:0000256" key="7">
    <source>
        <dbReference type="ARBA" id="ARBA00022737"/>
    </source>
</evidence>
<dbReference type="FunFam" id="3.30.40.10:FF:000061">
    <property type="entry name" value="FYVE, RhoGEF and PH domain containing 1"/>
    <property type="match status" value="1"/>
</dbReference>
<dbReference type="PROSITE" id="PS50178">
    <property type="entry name" value="ZF_FYVE"/>
    <property type="match status" value="1"/>
</dbReference>
<feature type="compositionally biased region" description="Low complexity" evidence="13">
    <location>
        <begin position="898"/>
        <end position="910"/>
    </location>
</feature>
<feature type="compositionally biased region" description="Basic and acidic residues" evidence="13">
    <location>
        <begin position="172"/>
        <end position="199"/>
    </location>
</feature>
<reference evidence="17" key="1">
    <citation type="submission" date="2021-01" db="EMBL/GenBank/DDBJ databases">
        <authorList>
            <person name="Zahm M."/>
            <person name="Roques C."/>
            <person name="Cabau C."/>
            <person name="Klopp C."/>
            <person name="Donnadieu C."/>
            <person name="Jouanno E."/>
            <person name="Lampietro C."/>
            <person name="Louis A."/>
            <person name="Herpin A."/>
            <person name="Echchiki A."/>
            <person name="Berthelot C."/>
            <person name="Parey E."/>
            <person name="Roest-Crollius H."/>
            <person name="Braasch I."/>
            <person name="Postlethwait J."/>
            <person name="Bobe J."/>
            <person name="Montfort J."/>
            <person name="Bouchez O."/>
            <person name="Begum T."/>
            <person name="Mejri S."/>
            <person name="Adams A."/>
            <person name="Chen W.-J."/>
            <person name="Guiguen Y."/>
        </authorList>
    </citation>
    <scope>NUCLEOTIDE SEQUENCE</scope>
    <source>
        <tissue evidence="17">Blood</tissue>
    </source>
</reference>
<evidence type="ECO:0000256" key="9">
    <source>
        <dbReference type="ARBA" id="ARBA00022833"/>
    </source>
</evidence>
<evidence type="ECO:0000313" key="18">
    <source>
        <dbReference type="Proteomes" id="UP000829720"/>
    </source>
</evidence>
<dbReference type="SMART" id="SM00064">
    <property type="entry name" value="FYVE"/>
    <property type="match status" value="1"/>
</dbReference>
<feature type="domain" description="PH" evidence="14">
    <location>
        <begin position="766"/>
        <end position="863"/>
    </location>
</feature>
<dbReference type="CDD" id="cd13236">
    <property type="entry name" value="PH2_FGD1-4"/>
    <property type="match status" value="1"/>
</dbReference>
<dbReference type="Pfam" id="PF01363">
    <property type="entry name" value="FYVE"/>
    <property type="match status" value="1"/>
</dbReference>
<feature type="region of interest" description="Disordered" evidence="13">
    <location>
        <begin position="892"/>
        <end position="912"/>
    </location>
</feature>
<evidence type="ECO:0000259" key="15">
    <source>
        <dbReference type="PROSITE" id="PS50010"/>
    </source>
</evidence>
<dbReference type="AlphaFoldDB" id="A0A8T3CTA8"/>
<dbReference type="SUPFAM" id="SSF50729">
    <property type="entry name" value="PH domain-like"/>
    <property type="match status" value="2"/>
</dbReference>
<dbReference type="CDD" id="cd15741">
    <property type="entry name" value="FYVE_FGD1_2_4"/>
    <property type="match status" value="1"/>
</dbReference>
<feature type="domain" description="PH" evidence="14">
    <location>
        <begin position="545"/>
        <end position="644"/>
    </location>
</feature>
<dbReference type="EMBL" id="JAERUA010000017">
    <property type="protein sequence ID" value="KAI1888549.1"/>
    <property type="molecule type" value="Genomic_DNA"/>
</dbReference>
<keyword evidence="18" id="KW-1185">Reference proteome</keyword>
<dbReference type="GO" id="GO:0005085">
    <property type="term" value="F:guanyl-nucleotide exchange factor activity"/>
    <property type="evidence" value="ECO:0007669"/>
    <property type="project" value="UniProtKB-KW"/>
</dbReference>
<dbReference type="Gene3D" id="3.30.40.10">
    <property type="entry name" value="Zinc/RING finger domain, C3HC4 (zinc finger)"/>
    <property type="match status" value="1"/>
</dbReference>
<dbReference type="InterPro" id="IPR011993">
    <property type="entry name" value="PH-like_dom_sf"/>
</dbReference>
<dbReference type="InterPro" id="IPR013083">
    <property type="entry name" value="Znf_RING/FYVE/PHD"/>
</dbReference>
<protein>
    <recommendedName>
        <fullName evidence="19">FYVE, RhoGEF and PH domain-containing protein 4</fullName>
    </recommendedName>
</protein>
<dbReference type="FunFam" id="2.30.29.30:FF:000102">
    <property type="entry name" value="FYVE, RhoGEF and PH domain-containing protein 4"/>
    <property type="match status" value="1"/>
</dbReference>
<dbReference type="InterPro" id="IPR000306">
    <property type="entry name" value="Znf_FYVE"/>
</dbReference>
<dbReference type="Proteomes" id="UP000829720">
    <property type="component" value="Unassembled WGS sequence"/>
</dbReference>
<evidence type="ECO:0000313" key="17">
    <source>
        <dbReference type="EMBL" id="KAI1888549.1"/>
    </source>
</evidence>
<dbReference type="CDD" id="cd15791">
    <property type="entry name" value="PH1_FDG4"/>
    <property type="match status" value="1"/>
</dbReference>
<evidence type="ECO:0000259" key="14">
    <source>
        <dbReference type="PROSITE" id="PS50003"/>
    </source>
</evidence>
<evidence type="ECO:0000256" key="3">
    <source>
        <dbReference type="ARBA" id="ARBA00022490"/>
    </source>
</evidence>
<feature type="compositionally biased region" description="Pro residues" evidence="13">
    <location>
        <begin position="970"/>
        <end position="981"/>
    </location>
</feature>
<sequence length="1030" mass="114546">MLNLSFFSVVTHHGDAFFQKDMENGLKSLGSADTAAERVQMADGESLALIPKSRCPMSPINATPEREKKVKQNCFSSKIFDEEACVGVKIAQGKAFSASPGGLCGRGPPSEDSRGGVNGRGRACRPPLHPKPPVPPKPAHLQNSVRETGTRAPGQRGPLRTRMEDGGGGGVAREKHSKVSDLISRFEENSHGEGKRDSSPLKQAARSPNHSPAHRGPLKDPRQEHADAGTLPGTPQHAHKHAANGVLAQMDRAEPNRPAVRTDTALVNGEGRSGSEEFTNVNYAQPNEDGLDGGTSRGEEEERGGQEGSQNEQRKEEGGMEQKESNEQKLYKIANELLQTEKAYVTRLNLLDKEFCAKLMEEAGKGTFPVEVVKNIFSNISSIHAFHSQFLLPDLEKRMGQWDSMPRIGDILQKLTPFLKMYAEYVKNFDKAMELLKQWTERSPQFKAIILDIQSQEACGNLTLQHHMLEPVQRVPRYEMLLKDYLKKLPQDDSDRRDAEKSLETIAMAATHSNSAIRKSENLKKLLEIYEMLGEEEDIVNASNEFIKEGHILKLAARNTSAMERYLFLFNNMLLYCVPKFSLVGQKFTVRTRIGIEGMKVLETSNEDYPHTFQVSGKERTLELQASSEQDKEDWIKAFQETIEIFHQKNETFKSASKDVEEVSVNGRAGKRAPRWIRDNEVTMCMKCREPFNALTRRRHHCRACGYVVCWKCSDNKAALEYDGKRMNKVCKDCYAILMGNSESEERAEGKKKGILEIEAAQFSGSSIMCGFLQYSEKTKPWQKMWCVIPQKEAMVLYLYGAPQDVKAQSTIPLLGYNVEDTPRSADLPASFRLSQSKSVHSFAAETEELKQRWLRVIRVAVTGEVPEPSPPPIEGGHLDAANADGQRAVSAVEHTHTQTPAASPRASARSHQHTAVSLLRRLPCSVRTTLASPTKHRAAIPLPPPQESGRVEQEEPEPPINQIQHYAPRPGPPLRPPPPSPGAYVDGACLSTQNLDTRCVLTTVVPASRGPEFIFFTDQVLQPQTSTAV</sequence>
<evidence type="ECO:0000256" key="4">
    <source>
        <dbReference type="ARBA" id="ARBA00022553"/>
    </source>
</evidence>
<dbReference type="GO" id="GO:0042995">
    <property type="term" value="C:cell projection"/>
    <property type="evidence" value="ECO:0007669"/>
    <property type="project" value="UniProtKB-SubCell"/>
</dbReference>
<evidence type="ECO:0000256" key="11">
    <source>
        <dbReference type="ARBA" id="ARBA00023273"/>
    </source>
</evidence>
<dbReference type="PROSITE" id="PS50003">
    <property type="entry name" value="PH_DOMAIN"/>
    <property type="match status" value="2"/>
</dbReference>
<dbReference type="OrthoDB" id="660555at2759"/>
<comment type="subcellular location">
    <subcellularLocation>
        <location evidence="2">Cell projection</location>
    </subcellularLocation>
    <subcellularLocation>
        <location evidence="1">Cytoplasm</location>
        <location evidence="1">Cytoskeleton</location>
    </subcellularLocation>
</comment>
<evidence type="ECO:0000256" key="8">
    <source>
        <dbReference type="ARBA" id="ARBA00022771"/>
    </source>
</evidence>
<feature type="region of interest" description="Disordered" evidence="13">
    <location>
        <begin position="933"/>
        <end position="981"/>
    </location>
</feature>
<keyword evidence="6" id="KW-0479">Metal-binding</keyword>
<feature type="domain" description="DH" evidence="15">
    <location>
        <begin position="329"/>
        <end position="516"/>
    </location>
</feature>
<keyword evidence="5" id="KW-0344">Guanine-nucleotide releasing factor</keyword>
<dbReference type="InterPro" id="IPR001849">
    <property type="entry name" value="PH_domain"/>
</dbReference>
<dbReference type="Gene3D" id="1.20.900.10">
    <property type="entry name" value="Dbl homology (DH) domain"/>
    <property type="match status" value="1"/>
</dbReference>
<dbReference type="GO" id="GO:0005856">
    <property type="term" value="C:cytoskeleton"/>
    <property type="evidence" value="ECO:0007669"/>
    <property type="project" value="UniProtKB-SubCell"/>
</dbReference>
<dbReference type="InterPro" id="IPR051092">
    <property type="entry name" value="FYVE_RhoGEF_PH"/>
</dbReference>
<dbReference type="SUPFAM" id="SSF48065">
    <property type="entry name" value="DBL homology domain (DH-domain)"/>
    <property type="match status" value="1"/>
</dbReference>
<dbReference type="Gene3D" id="2.30.29.30">
    <property type="entry name" value="Pleckstrin-homology domain (PH domain)/Phosphotyrosine-binding domain (PTB)"/>
    <property type="match status" value="2"/>
</dbReference>
<evidence type="ECO:0000256" key="2">
    <source>
        <dbReference type="ARBA" id="ARBA00004316"/>
    </source>
</evidence>
<gene>
    <name evidence="17" type="ORF">AGOR_G00186310</name>
</gene>
<feature type="compositionally biased region" description="Basic and acidic residues" evidence="13">
    <location>
        <begin position="312"/>
        <end position="327"/>
    </location>
</feature>
<name>A0A8T3CTA8_9TELE</name>
<dbReference type="InterPro" id="IPR017455">
    <property type="entry name" value="Znf_FYVE-rel"/>
</dbReference>